<gene>
    <name evidence="8" type="ORF">ITX44_34150</name>
</gene>
<keyword evidence="2" id="KW-0378">Hydrolase</keyword>
<dbReference type="InterPro" id="IPR013830">
    <property type="entry name" value="SGNH_hydro"/>
</dbReference>
<evidence type="ECO:0000256" key="4">
    <source>
        <dbReference type="ARBA" id="ARBA00023326"/>
    </source>
</evidence>
<dbReference type="PANTHER" id="PTHR30383:SF2">
    <property type="entry name" value="CELLULOSE-BINDING PROTEIN"/>
    <property type="match status" value="1"/>
</dbReference>
<evidence type="ECO:0000313" key="9">
    <source>
        <dbReference type="Proteomes" id="UP000749040"/>
    </source>
</evidence>
<keyword evidence="3" id="KW-0326">Glycosidase</keyword>
<proteinExistence type="predicted"/>
<dbReference type="Gene3D" id="2.60.40.290">
    <property type="match status" value="1"/>
</dbReference>
<dbReference type="PANTHER" id="PTHR30383">
    <property type="entry name" value="THIOESTERASE 1/PROTEASE 1/LYSOPHOSPHOLIPASE L1"/>
    <property type="match status" value="1"/>
</dbReference>
<dbReference type="SUPFAM" id="SSF52266">
    <property type="entry name" value="SGNH hydrolase"/>
    <property type="match status" value="1"/>
</dbReference>
<dbReference type="SMART" id="SM00637">
    <property type="entry name" value="CBD_II"/>
    <property type="match status" value="1"/>
</dbReference>
<keyword evidence="4" id="KW-0624">Polysaccharide degradation</keyword>
<dbReference type="InterPro" id="IPR036514">
    <property type="entry name" value="SGNH_hydro_sf"/>
</dbReference>
<dbReference type="Proteomes" id="UP000749040">
    <property type="component" value="Unassembled WGS sequence"/>
</dbReference>
<feature type="region of interest" description="Disordered" evidence="5">
    <location>
        <begin position="250"/>
        <end position="297"/>
    </location>
</feature>
<evidence type="ECO:0000256" key="1">
    <source>
        <dbReference type="ARBA" id="ARBA00022729"/>
    </source>
</evidence>
<dbReference type="InterPro" id="IPR018366">
    <property type="entry name" value="CBM2_CS"/>
</dbReference>
<dbReference type="Gene3D" id="3.40.50.1110">
    <property type="entry name" value="SGNH hydrolase"/>
    <property type="match status" value="1"/>
</dbReference>
<keyword evidence="4" id="KW-0119">Carbohydrate metabolism</keyword>
<dbReference type="EMBL" id="JADKYB010000026">
    <property type="protein sequence ID" value="MBM9509506.1"/>
    <property type="molecule type" value="Genomic_DNA"/>
</dbReference>
<dbReference type="InterPro" id="IPR012291">
    <property type="entry name" value="CBM2_carb-bd_dom_sf"/>
</dbReference>
<accession>A0ABS2U2Q9</accession>
<evidence type="ECO:0000256" key="3">
    <source>
        <dbReference type="ARBA" id="ARBA00023295"/>
    </source>
</evidence>
<dbReference type="PROSITE" id="PS00561">
    <property type="entry name" value="CBM2_A"/>
    <property type="match status" value="1"/>
</dbReference>
<evidence type="ECO:0000256" key="2">
    <source>
        <dbReference type="ARBA" id="ARBA00022801"/>
    </source>
</evidence>
<feature type="compositionally biased region" description="Low complexity" evidence="5">
    <location>
        <begin position="385"/>
        <end position="399"/>
    </location>
</feature>
<dbReference type="InterPro" id="IPR008965">
    <property type="entry name" value="CBM2/CBM3_carb-bd_dom_sf"/>
</dbReference>
<keyword evidence="9" id="KW-1185">Reference proteome</keyword>
<dbReference type="InterPro" id="IPR001919">
    <property type="entry name" value="CBD2"/>
</dbReference>
<sequence length="405" mass="40588">MPVNQRSARPLLRSLVVLLALAAALFAVHGARPAAATTTAAGSAPVRIMPLGDSITGSPGCWRALLWNQLQNAGFTNIDFVGTLPPQGCAVPYDGDNEGHGGYLVTNVADQNLLPGWLAATTPDVVIMHFGTNDVWNNLAPTRILAAYSTLVGQMRAGNPAMKILVAQLIPMNPSNCADCAQRVVALNQQIPAWAQSISTAQSPVTVVDQWTGFNDATDTADGVHPNDSGNAKMAGRWFTPLSAALTGTGATTGGTSAGSTTGGTTTGGSTSGTTTGGTTSGTTGTGGTTTGGTGSSGCTASFTATNVWQGGYQGSVTVTSTATSPTAQWSVTVAPGNGARLTQVWNGTLSTAADGTATVRNASWNGTLAPGASTTFGFLATTSATTTSPTTSPTATLTCTAGPS</sequence>
<dbReference type="Pfam" id="PF13472">
    <property type="entry name" value="Lipase_GDSL_2"/>
    <property type="match status" value="1"/>
</dbReference>
<keyword evidence="1 6" id="KW-0732">Signal</keyword>
<organism evidence="8 9">
    <name type="scientific">Actinacidiphila acididurans</name>
    <dbReference type="NCBI Taxonomy" id="2784346"/>
    <lineage>
        <taxon>Bacteria</taxon>
        <taxon>Bacillati</taxon>
        <taxon>Actinomycetota</taxon>
        <taxon>Actinomycetes</taxon>
        <taxon>Kitasatosporales</taxon>
        <taxon>Streptomycetaceae</taxon>
        <taxon>Actinacidiphila</taxon>
    </lineage>
</organism>
<protein>
    <submittedName>
        <fullName evidence="8">Cellulose binding domain-containing protein</fullName>
    </submittedName>
</protein>
<feature type="signal peptide" evidence="6">
    <location>
        <begin position="1"/>
        <end position="36"/>
    </location>
</feature>
<reference evidence="8 9" key="1">
    <citation type="submission" date="2021-01" db="EMBL/GenBank/DDBJ databases">
        <title>Streptomyces acididurans sp. nov., isolated from a peat swamp forest soil.</title>
        <authorList>
            <person name="Chantavorakit T."/>
            <person name="Duangmal K."/>
        </authorList>
    </citation>
    <scope>NUCLEOTIDE SEQUENCE [LARGE SCALE GENOMIC DNA]</scope>
    <source>
        <strain evidence="8 9">KK5PA1</strain>
    </source>
</reference>
<dbReference type="PROSITE" id="PS51173">
    <property type="entry name" value="CBM2"/>
    <property type="match status" value="1"/>
</dbReference>
<dbReference type="InterPro" id="IPR051532">
    <property type="entry name" value="Ester_Hydrolysis_Enzymes"/>
</dbReference>
<evidence type="ECO:0000256" key="5">
    <source>
        <dbReference type="SAM" id="MobiDB-lite"/>
    </source>
</evidence>
<evidence type="ECO:0000256" key="6">
    <source>
        <dbReference type="SAM" id="SignalP"/>
    </source>
</evidence>
<evidence type="ECO:0000259" key="7">
    <source>
        <dbReference type="PROSITE" id="PS51173"/>
    </source>
</evidence>
<dbReference type="SUPFAM" id="SSF49384">
    <property type="entry name" value="Carbohydrate-binding domain"/>
    <property type="match status" value="1"/>
</dbReference>
<evidence type="ECO:0000313" key="8">
    <source>
        <dbReference type="EMBL" id="MBM9509506.1"/>
    </source>
</evidence>
<feature type="compositionally biased region" description="Gly residues" evidence="5">
    <location>
        <begin position="251"/>
        <end position="296"/>
    </location>
</feature>
<dbReference type="Pfam" id="PF00553">
    <property type="entry name" value="CBM_2"/>
    <property type="match status" value="1"/>
</dbReference>
<comment type="caution">
    <text evidence="8">The sequence shown here is derived from an EMBL/GenBank/DDBJ whole genome shotgun (WGS) entry which is preliminary data.</text>
</comment>
<name>A0ABS2U2Q9_9ACTN</name>
<feature type="region of interest" description="Disordered" evidence="5">
    <location>
        <begin position="385"/>
        <end position="405"/>
    </location>
</feature>
<feature type="chain" id="PRO_5045327863" evidence="6">
    <location>
        <begin position="37"/>
        <end position="405"/>
    </location>
</feature>
<dbReference type="CDD" id="cd01833">
    <property type="entry name" value="XynB_like"/>
    <property type="match status" value="1"/>
</dbReference>
<feature type="domain" description="CBM2" evidence="7">
    <location>
        <begin position="292"/>
        <end position="403"/>
    </location>
</feature>
<dbReference type="RefSeq" id="WP_205362704.1">
    <property type="nucleotide sequence ID" value="NZ_JADKYB010000026.1"/>
</dbReference>